<dbReference type="Proteomes" id="UP000198694">
    <property type="component" value="Unassembled WGS sequence"/>
</dbReference>
<organism evidence="1 2">
    <name type="scientific">Sediminibacillus albus</name>
    <dbReference type="NCBI Taxonomy" id="407036"/>
    <lineage>
        <taxon>Bacteria</taxon>
        <taxon>Bacillati</taxon>
        <taxon>Bacillota</taxon>
        <taxon>Bacilli</taxon>
        <taxon>Bacillales</taxon>
        <taxon>Bacillaceae</taxon>
        <taxon>Sediminibacillus</taxon>
    </lineage>
</organism>
<keyword evidence="2" id="KW-1185">Reference proteome</keyword>
<accession>A0A1G8VFW1</accession>
<name>A0A1G8VFW1_9BACI</name>
<proteinExistence type="predicted"/>
<evidence type="ECO:0000313" key="1">
    <source>
        <dbReference type="EMBL" id="SDJ64981.1"/>
    </source>
</evidence>
<gene>
    <name evidence="1" type="ORF">SAMN05216243_0084</name>
</gene>
<protein>
    <submittedName>
        <fullName evidence="1">Uncharacterized protein</fullName>
    </submittedName>
</protein>
<dbReference type="AlphaFoldDB" id="A0A1G8VFW1"/>
<reference evidence="1 2" key="1">
    <citation type="submission" date="2016-10" db="EMBL/GenBank/DDBJ databases">
        <authorList>
            <person name="de Groot N.N."/>
        </authorList>
    </citation>
    <scope>NUCLEOTIDE SEQUENCE [LARGE SCALE GENOMIC DNA]</scope>
    <source>
        <strain evidence="1 2">CGMCC 1.6502</strain>
    </source>
</reference>
<evidence type="ECO:0000313" key="2">
    <source>
        <dbReference type="Proteomes" id="UP000198694"/>
    </source>
</evidence>
<dbReference type="EMBL" id="FNFL01000001">
    <property type="protein sequence ID" value="SDJ64981.1"/>
    <property type="molecule type" value="Genomic_DNA"/>
</dbReference>
<sequence length="85" mass="9663">MRPRIAQVRGGSPALLEGRNIVGTVFRSLNEALEKKNRTDSNVKELPTPKFRFYTLTFGGNHRISNYRSIFALITILLSQTHSLF</sequence>